<evidence type="ECO:0000313" key="1">
    <source>
        <dbReference type="EMBL" id="ANP41928.1"/>
    </source>
</evidence>
<dbReference type="Pfam" id="PF05119">
    <property type="entry name" value="Terminase_4"/>
    <property type="match status" value="1"/>
</dbReference>
<dbReference type="GeneID" id="28251012"/>
<protein>
    <submittedName>
        <fullName evidence="1">Terminase</fullName>
    </submittedName>
</protein>
<evidence type="ECO:0000313" key="2">
    <source>
        <dbReference type="Proteomes" id="UP000013243"/>
    </source>
</evidence>
<dbReference type="STRING" id="1265309.K529_014220"/>
<dbReference type="KEGG" id="rmb:K529_014220"/>
<dbReference type="EMBL" id="CP015230">
    <property type="protein sequence ID" value="ANP41928.1"/>
    <property type="molecule type" value="Genomic_DNA"/>
</dbReference>
<proteinExistence type="predicted"/>
<gene>
    <name evidence="1" type="ORF">K529_014220</name>
</gene>
<accession>A0A1B1A5Z2</accession>
<organism evidence="1 2">
    <name type="scientific">Tritonibacter mobilis F1926</name>
    <dbReference type="NCBI Taxonomy" id="1265309"/>
    <lineage>
        <taxon>Bacteria</taxon>
        <taxon>Pseudomonadati</taxon>
        <taxon>Pseudomonadota</taxon>
        <taxon>Alphaproteobacteria</taxon>
        <taxon>Rhodobacterales</taxon>
        <taxon>Paracoccaceae</taxon>
        <taxon>Tritonibacter</taxon>
    </lineage>
</organism>
<dbReference type="Proteomes" id="UP000013243">
    <property type="component" value="Chromosome"/>
</dbReference>
<reference evidence="1 2" key="1">
    <citation type="journal article" date="2016" name="ISME J.">
        <title>Global occurrence and heterogeneity of the Roseobacter-clade species Ruegeria mobilis.</title>
        <authorList>
            <person name="Sonnenschein E."/>
            <person name="Gram L."/>
        </authorList>
    </citation>
    <scope>NUCLEOTIDE SEQUENCE [LARGE SCALE GENOMIC DNA]</scope>
    <source>
        <strain evidence="1 2">F1926</strain>
    </source>
</reference>
<dbReference type="OrthoDB" id="7850543at2"/>
<dbReference type="InterPro" id="IPR006448">
    <property type="entry name" value="Phage_term_ssu_P27"/>
</dbReference>
<sequence>MRGRRPAEEKVVALAEEGAPLHNLEERARMRLEEIRPEGLTGELRWTFDRLALPLCHPTVDRLKPSNVMMFKQLCKAVLRFERLELELEETGETYESETRNGVQIKARPEVAQLNETFRQIRGLANDFGMTPAAERGLSGAGQMGFSFADPNGPESYLT</sequence>
<dbReference type="AlphaFoldDB" id="A0A1B1A5Z2"/>
<dbReference type="RefSeq" id="WP_039983245.1">
    <property type="nucleotide sequence ID" value="NZ_CP015230.1"/>
</dbReference>
<name>A0A1B1A5Z2_9RHOB</name>